<feature type="domain" description="TonB C-terminal" evidence="12">
    <location>
        <begin position="193"/>
        <end position="284"/>
    </location>
</feature>
<organism evidence="14 15">
    <name type="scientific">Rhodopseudomonas pentothenatexigens</name>
    <dbReference type="NCBI Taxonomy" id="999699"/>
    <lineage>
        <taxon>Bacteria</taxon>
        <taxon>Pseudomonadati</taxon>
        <taxon>Pseudomonadota</taxon>
        <taxon>Alphaproteobacteria</taxon>
        <taxon>Hyphomicrobiales</taxon>
        <taxon>Nitrobacteraceae</taxon>
        <taxon>Rhodopseudomonas</taxon>
    </lineage>
</organism>
<proteinExistence type="inferred from homology"/>
<dbReference type="Proteomes" id="UP000256343">
    <property type="component" value="Unassembled WGS sequence"/>
</dbReference>
<evidence type="ECO:0000256" key="1">
    <source>
        <dbReference type="ARBA" id="ARBA00004383"/>
    </source>
</evidence>
<dbReference type="Proteomes" id="UP000252631">
    <property type="component" value="Unassembled WGS sequence"/>
</dbReference>
<keyword evidence="7" id="KW-0653">Protein transport</keyword>
<keyword evidence="8 11" id="KW-1133">Transmembrane helix</keyword>
<evidence type="ECO:0000256" key="7">
    <source>
        <dbReference type="ARBA" id="ARBA00022927"/>
    </source>
</evidence>
<dbReference type="InterPro" id="IPR051045">
    <property type="entry name" value="TonB-dependent_transducer"/>
</dbReference>
<dbReference type="PANTHER" id="PTHR33446">
    <property type="entry name" value="PROTEIN TONB-RELATED"/>
    <property type="match status" value="1"/>
</dbReference>
<dbReference type="OrthoDB" id="7433592at2"/>
<evidence type="ECO:0000256" key="11">
    <source>
        <dbReference type="SAM" id="Phobius"/>
    </source>
</evidence>
<evidence type="ECO:0000313" key="15">
    <source>
        <dbReference type="Proteomes" id="UP000252631"/>
    </source>
</evidence>
<dbReference type="SUPFAM" id="SSF74653">
    <property type="entry name" value="TolA/TonB C-terminal domain"/>
    <property type="match status" value="1"/>
</dbReference>
<protein>
    <submittedName>
        <fullName evidence="14">Outer membrane transport energization protein TonB</fullName>
    </submittedName>
</protein>
<keyword evidence="3" id="KW-0813">Transport</keyword>
<dbReference type="GO" id="GO:0055085">
    <property type="term" value="P:transmembrane transport"/>
    <property type="evidence" value="ECO:0007669"/>
    <property type="project" value="InterPro"/>
</dbReference>
<evidence type="ECO:0000256" key="8">
    <source>
        <dbReference type="ARBA" id="ARBA00022989"/>
    </source>
</evidence>
<dbReference type="GO" id="GO:0005886">
    <property type="term" value="C:plasma membrane"/>
    <property type="evidence" value="ECO:0007669"/>
    <property type="project" value="UniProtKB-SubCell"/>
</dbReference>
<keyword evidence="16" id="KW-1185">Reference proteome</keyword>
<dbReference type="EMBL" id="QRDT01000010">
    <property type="protein sequence ID" value="RED34443.1"/>
    <property type="molecule type" value="Genomic_DNA"/>
</dbReference>
<evidence type="ECO:0000256" key="2">
    <source>
        <dbReference type="ARBA" id="ARBA00006555"/>
    </source>
</evidence>
<keyword evidence="4" id="KW-1003">Cell membrane</keyword>
<keyword evidence="5" id="KW-0997">Cell inner membrane</keyword>
<evidence type="ECO:0000256" key="4">
    <source>
        <dbReference type="ARBA" id="ARBA00022475"/>
    </source>
</evidence>
<evidence type="ECO:0000259" key="12">
    <source>
        <dbReference type="PROSITE" id="PS52015"/>
    </source>
</evidence>
<reference evidence="14 15" key="1">
    <citation type="submission" date="2017-08" db="EMBL/GenBank/DDBJ databases">
        <authorList>
            <person name="de Groot N.N."/>
        </authorList>
    </citation>
    <scope>NUCLEOTIDE SEQUENCE [LARGE SCALE GENOMIC DNA]</scope>
    <source>
        <strain evidence="14 15">JA575</strain>
    </source>
</reference>
<dbReference type="InterPro" id="IPR006260">
    <property type="entry name" value="TonB/TolA_C"/>
</dbReference>
<feature type="region of interest" description="Disordered" evidence="10">
    <location>
        <begin position="61"/>
        <end position="175"/>
    </location>
</feature>
<evidence type="ECO:0000256" key="10">
    <source>
        <dbReference type="SAM" id="MobiDB-lite"/>
    </source>
</evidence>
<evidence type="ECO:0000313" key="13">
    <source>
        <dbReference type="EMBL" id="RED34443.1"/>
    </source>
</evidence>
<dbReference type="NCBIfam" id="TIGR01352">
    <property type="entry name" value="tonB_Cterm"/>
    <property type="match status" value="1"/>
</dbReference>
<dbReference type="AlphaFoldDB" id="A0A336JNK5"/>
<dbReference type="GO" id="GO:0015031">
    <property type="term" value="P:protein transport"/>
    <property type="evidence" value="ECO:0007669"/>
    <property type="project" value="UniProtKB-KW"/>
</dbReference>
<name>A0A336JNK5_9BRAD</name>
<dbReference type="PANTHER" id="PTHR33446:SF13">
    <property type="entry name" value="TONB PROTEIN"/>
    <property type="match status" value="1"/>
</dbReference>
<comment type="subcellular location">
    <subcellularLocation>
        <location evidence="1">Cell inner membrane</location>
        <topology evidence="1">Single-pass membrane protein</topology>
        <orientation evidence="1">Periplasmic side</orientation>
    </subcellularLocation>
</comment>
<feature type="compositionally biased region" description="Pro residues" evidence="10">
    <location>
        <begin position="102"/>
        <end position="117"/>
    </location>
</feature>
<dbReference type="RefSeq" id="WP_114358169.1">
    <property type="nucleotide sequence ID" value="NZ_QRDT01000010.1"/>
</dbReference>
<evidence type="ECO:0000256" key="3">
    <source>
        <dbReference type="ARBA" id="ARBA00022448"/>
    </source>
</evidence>
<evidence type="ECO:0000256" key="5">
    <source>
        <dbReference type="ARBA" id="ARBA00022519"/>
    </source>
</evidence>
<feature type="compositionally biased region" description="Basic and acidic residues" evidence="10">
    <location>
        <begin position="118"/>
        <end position="143"/>
    </location>
</feature>
<dbReference type="PROSITE" id="PS52015">
    <property type="entry name" value="TONB_CTD"/>
    <property type="match status" value="1"/>
</dbReference>
<evidence type="ECO:0000256" key="9">
    <source>
        <dbReference type="ARBA" id="ARBA00023136"/>
    </source>
</evidence>
<reference evidence="13 16" key="2">
    <citation type="submission" date="2018-07" db="EMBL/GenBank/DDBJ databases">
        <title>Genomic Encyclopedia of Archaeal and Bacterial Type Strains, Phase II (KMG-II): from individual species to whole genera.</title>
        <authorList>
            <person name="Goeker M."/>
        </authorList>
    </citation>
    <scope>NUCLEOTIDE SEQUENCE [LARGE SCALE GENOMIC DNA]</scope>
    <source>
        <strain evidence="13 16">JA575</strain>
    </source>
</reference>
<dbReference type="EMBL" id="UFQQ01000010">
    <property type="protein sequence ID" value="SSW91112.1"/>
    <property type="molecule type" value="Genomic_DNA"/>
</dbReference>
<keyword evidence="6 11" id="KW-0812">Transmembrane</keyword>
<dbReference type="Pfam" id="PF03544">
    <property type="entry name" value="TonB_C"/>
    <property type="match status" value="1"/>
</dbReference>
<evidence type="ECO:0000313" key="16">
    <source>
        <dbReference type="Proteomes" id="UP000256343"/>
    </source>
</evidence>
<evidence type="ECO:0000256" key="6">
    <source>
        <dbReference type="ARBA" id="ARBA00022692"/>
    </source>
</evidence>
<evidence type="ECO:0000313" key="14">
    <source>
        <dbReference type="EMBL" id="SSW91112.1"/>
    </source>
</evidence>
<feature type="transmembrane region" description="Helical" evidence="11">
    <location>
        <begin position="18"/>
        <end position="40"/>
    </location>
</feature>
<keyword evidence="9 11" id="KW-0472">Membrane</keyword>
<sequence length="284" mass="30126">MNARALHEAAAVPATSRWLLSAAVIVGVHAAAVAAAMAYYTQTPPPGEPLAAIMVDMAPVTASPQQSQLDLAPGPEMQETEAPQPEPEPEPEQHATAAPEIAPTPPQPTPEVPLPPEAKPEPAAEKPEPVKVERPEPVKPKREPPKRRDRVAKLHPSERPPAPRTSAPLRADRRAADATAALAGARAAAVLPSYRQRLAAHLQRFKRYPSEARASGVQGTATLSFTVGRGGQVLSARLARSSGHSALDAETLAMVHRAQPLPPFPPEITQASLNFNVPVNFSVR</sequence>
<accession>A0A336JNK5</accession>
<comment type="similarity">
    <text evidence="2">Belongs to the TonB family.</text>
</comment>
<gene>
    <name evidence="13" type="ORF">BJ125_11079</name>
    <name evidence="14" type="ORF">SAMN05892882_11079</name>
</gene>
<dbReference type="Gene3D" id="3.30.1150.10">
    <property type="match status" value="1"/>
</dbReference>
<dbReference type="InterPro" id="IPR037682">
    <property type="entry name" value="TonB_C"/>
</dbReference>